<evidence type="ECO:0000313" key="3">
    <source>
        <dbReference type="Proteomes" id="UP001642483"/>
    </source>
</evidence>
<sequence>METTVQAAAAASFLMPKSFERLLKDRISDAHCGDLEKTLEHCQSRTCEELARFCFKLTTSDLNDLEYDDRPRPYRIHSILLRWRENKKEEATYENVIKLLKEDKLFAIAQRWWITYSGKDNKFSTEKRIKELEEFILFATDPYNLSSATSEDQWNRLYENLKIEGLSTVIARAREKPKTTASLERLNILTVWLEQKGFEEATKAKLVQALNNVGIQLKDDNKNKASLFSMPPAMLERRKTPLDNQDLQFATAAIENCKSYSWQQFGVSCLKLSEHDVEAIIKEKENVSRANKFSKMLCKWKKSKGSPNLDDLADLLTEAKLEGIKHQWFFHYRSEMEKAKIEEQISEQHELYNRLINCRIAPNEWRTLLRHLNVQDKENDVYKANKHNVSKQRLDILHIWEEGIGYERATIDELKSALKNSRLRRVHCHLEENPICARFGHFLEDQWDHIFSELEDEQKQRILQKITRNSTPLADTNHVNRFIDEGFKSVYHNGNHGFFKFIKELFDEVTAHKKLSPSAAFIKLIGKSSYLKLFEMRCLWPVVSYFQETESYDQMKKILKNSHRVLLNGAPGCGKTQSACSYAKEFERAHPLSVIWFVHLKYQKSLSESLSTLHNRLSDAGVHVSPPSHEQPLVNDLVRDIKRCGLPFLLVLDNVDAYKEFELLSLLLQRLKNYNDFYLIGIQRSTSSHFNIPDAFLCYFPEQCHLRVKGFTDQEAKQFLQGDHTLPSKEEECVIHVAKEFHNLPLGLVPARHLCKVHSQGNYCSFKSLLQLNNECEELSEDETKYFEEKYGTQSAVCKPIMTIMKMGLKNLGQFSLLGCTVDLLEIFSYSSFYHHKEIPLYLFERLICLLANPEKSKRIVISKTVLDTLLFQLKHAGFCVINQDQENIYKGTISIHKVVRLALKSVMPKEYSSEWKRMLLNAMVALSCHFPKDNRNQEEKAKNYLPIIRHVSKILEVAEANHDSLPDEMHIFKTILMVRLQEVKGFAFTQCGKPKEACTPLQKAYDHIIKFVQRNGDLGSVEISSESSTIDKQAKAICNSCRMTLQRLREDTDVFVKLFGTVFPNLNEATVKVMMNKCSSAEEFHQLNLTSAFPFDRGLLSKLEEKCLVLRENLLKRVYLAELLASILYTRGRLMFYDGFDGDRETHIYYLKLAKAIAVEIQRSEGLNILHLLNTDTNALLYLCLDESTKSIDEKCNDYRHAYNEYKAKLSDTNLYYEQGILKEDGKTVLNHFRYYSQMFKASHKLLPLQQLREECRFQDCKDLLELVKKNPNCSKNYAIKSLISAAEYCKAGEKFDLAIEIHQKVQIILQPEMEDLSNQEILVDAAASFAKTILHASEHGKFIANISNLPVPEARDVCERVAQVPRADSQLSDELKTLAERLLDVWDRR</sequence>
<keyword evidence="3" id="KW-1185">Reference proteome</keyword>
<evidence type="ECO:0000313" key="2">
    <source>
        <dbReference type="EMBL" id="CAK8684632.1"/>
    </source>
</evidence>
<dbReference type="Proteomes" id="UP001642483">
    <property type="component" value="Unassembled WGS sequence"/>
</dbReference>
<protein>
    <recommendedName>
        <fullName evidence="1">Death domain-containing protein</fullName>
    </recommendedName>
</protein>
<reference evidence="2 3" key="1">
    <citation type="submission" date="2024-02" db="EMBL/GenBank/DDBJ databases">
        <authorList>
            <person name="Daric V."/>
            <person name="Darras S."/>
        </authorList>
    </citation>
    <scope>NUCLEOTIDE SEQUENCE [LARGE SCALE GENOMIC DNA]</scope>
</reference>
<dbReference type="Gene3D" id="1.10.533.10">
    <property type="entry name" value="Death Domain, Fas"/>
    <property type="match status" value="3"/>
</dbReference>
<dbReference type="InterPro" id="IPR000488">
    <property type="entry name" value="Death_dom"/>
</dbReference>
<dbReference type="SUPFAM" id="SSF47986">
    <property type="entry name" value="DEATH domain"/>
    <property type="match status" value="1"/>
</dbReference>
<dbReference type="PROSITE" id="PS50017">
    <property type="entry name" value="DEATH_DOMAIN"/>
    <property type="match status" value="1"/>
</dbReference>
<proteinExistence type="predicted"/>
<dbReference type="Pfam" id="PF00531">
    <property type="entry name" value="Death"/>
    <property type="match status" value="1"/>
</dbReference>
<dbReference type="CDD" id="cd01670">
    <property type="entry name" value="Death"/>
    <property type="match status" value="2"/>
</dbReference>
<dbReference type="InterPro" id="IPR027417">
    <property type="entry name" value="P-loop_NTPase"/>
</dbReference>
<name>A0ABP0FYG6_CLALP</name>
<accession>A0ABP0FYG6</accession>
<organism evidence="2 3">
    <name type="scientific">Clavelina lepadiformis</name>
    <name type="common">Light-bulb sea squirt</name>
    <name type="synonym">Ascidia lepadiformis</name>
    <dbReference type="NCBI Taxonomy" id="159417"/>
    <lineage>
        <taxon>Eukaryota</taxon>
        <taxon>Metazoa</taxon>
        <taxon>Chordata</taxon>
        <taxon>Tunicata</taxon>
        <taxon>Ascidiacea</taxon>
        <taxon>Aplousobranchia</taxon>
        <taxon>Clavelinidae</taxon>
        <taxon>Clavelina</taxon>
    </lineage>
</organism>
<feature type="domain" description="Death" evidence="1">
    <location>
        <begin position="364"/>
        <end position="434"/>
    </location>
</feature>
<dbReference type="Gene3D" id="3.40.50.300">
    <property type="entry name" value="P-loop containing nucleotide triphosphate hydrolases"/>
    <property type="match status" value="1"/>
</dbReference>
<comment type="caution">
    <text evidence="2">The sequence shown here is derived from an EMBL/GenBank/DDBJ whole genome shotgun (WGS) entry which is preliminary data.</text>
</comment>
<evidence type="ECO:0000259" key="1">
    <source>
        <dbReference type="PROSITE" id="PS50017"/>
    </source>
</evidence>
<dbReference type="EMBL" id="CAWYQH010000098">
    <property type="protein sequence ID" value="CAK8684632.1"/>
    <property type="molecule type" value="Genomic_DNA"/>
</dbReference>
<dbReference type="SUPFAM" id="SSF52540">
    <property type="entry name" value="P-loop containing nucleoside triphosphate hydrolases"/>
    <property type="match status" value="1"/>
</dbReference>
<gene>
    <name evidence="2" type="ORF">CVLEPA_LOCUS15616</name>
</gene>
<dbReference type="InterPro" id="IPR011029">
    <property type="entry name" value="DEATH-like_dom_sf"/>
</dbReference>